<dbReference type="Pfam" id="PF08295">
    <property type="entry name" value="Sin3_corepress"/>
    <property type="match status" value="1"/>
</dbReference>
<dbReference type="EMBL" id="BQFW01000004">
    <property type="protein sequence ID" value="GJJ70783.1"/>
    <property type="molecule type" value="Genomic_DNA"/>
</dbReference>
<dbReference type="OrthoDB" id="10265969at2759"/>
<evidence type="ECO:0000256" key="3">
    <source>
        <dbReference type="ARBA" id="ARBA00022737"/>
    </source>
</evidence>
<proteinExistence type="predicted"/>
<dbReference type="Gene3D" id="1.20.1160.11">
    <property type="entry name" value="Paired amphipathic helix"/>
    <property type="match status" value="3"/>
</dbReference>
<name>A0A9P3H6P8_9FUNG</name>
<feature type="compositionally biased region" description="Low complexity" evidence="8">
    <location>
        <begin position="179"/>
        <end position="189"/>
    </location>
</feature>
<reference evidence="10" key="1">
    <citation type="submission" date="2021-11" db="EMBL/GenBank/DDBJ databases">
        <authorList>
            <person name="Herlambang A."/>
            <person name="Guo Y."/>
            <person name="Takashima Y."/>
            <person name="Nishizawa T."/>
        </authorList>
    </citation>
    <scope>NUCLEOTIDE SEQUENCE</scope>
    <source>
        <strain evidence="10">E1425</strain>
    </source>
</reference>
<dbReference type="InterPro" id="IPR031693">
    <property type="entry name" value="Sin3_C"/>
</dbReference>
<evidence type="ECO:0000256" key="6">
    <source>
        <dbReference type="ARBA" id="ARBA00023242"/>
    </source>
</evidence>
<feature type="compositionally biased region" description="Polar residues" evidence="8">
    <location>
        <begin position="158"/>
        <end position="171"/>
    </location>
</feature>
<feature type="compositionally biased region" description="Low complexity" evidence="8">
    <location>
        <begin position="197"/>
        <end position="206"/>
    </location>
</feature>
<feature type="compositionally biased region" description="Pro residues" evidence="8">
    <location>
        <begin position="64"/>
        <end position="79"/>
    </location>
</feature>
<dbReference type="FunFam" id="1.20.1160.11:FF:000001">
    <property type="entry name" value="Paired amphipathic helix protein Sin3"/>
    <property type="match status" value="1"/>
</dbReference>
<dbReference type="GO" id="GO:0010628">
    <property type="term" value="P:positive regulation of gene expression"/>
    <property type="evidence" value="ECO:0007669"/>
    <property type="project" value="UniProtKB-ARBA"/>
</dbReference>
<feature type="region of interest" description="Disordered" evidence="8">
    <location>
        <begin position="953"/>
        <end position="1004"/>
    </location>
</feature>
<dbReference type="SUPFAM" id="SSF47762">
    <property type="entry name" value="PAH2 domain"/>
    <property type="match status" value="3"/>
</dbReference>
<accession>A0A9P3H6P8</accession>
<feature type="compositionally biased region" description="Low complexity" evidence="8">
    <location>
        <begin position="17"/>
        <end position="32"/>
    </location>
</feature>
<comment type="caution">
    <text evidence="10">The sequence shown here is derived from an EMBL/GenBank/DDBJ whole genome shotgun (WGS) entry which is preliminary data.</text>
</comment>
<sequence length="1398" mass="155426">MPAPPPPPEEKPQWSRGPGPQGYSSPSGSMQPHPSASPYSHHLPPVGGGSQGPDQLPPSQGGPVLPPPPMSMVGGPPPRSGSAMPSSRPPTSPSLSNVHQSSPHGSAIMAPPPHGPPAGHKGPEGHHHHHMASSPQPSHMALSPHVVQPPHASHPGSHMSSAINAPPQASNVGPGPGPGSAAALPAPSQQTPPAPGNGPSSAASAASNYRPLNVRDALSYLDQVKVQFQDHPDVYNRFLDIMKDFKSQNIDTPGVIERVSTLFKGHPTLISGFNTFLPPGYRIECLSSPNETNMIRVTTPSGHTTTQMGGPIVIPERLPPPAPSHYNQSSYHMPPGGGYQPSIPSISQIQLPPVNSPGYMNQPPSQSVGPAAAQNGANNKKTPVEFNHAINYVHKIKNRFSNDPETYKQFLELLQAYQKEMKPITDVYSHVTLLFKNAPDLLDEFKQFLPENGNPPNPDLFDEMMPQPSTPATTQRPMPVLSTLSNGMAVGDFPSPPPNDMYGKKGSQLAQGAVIQGPGKKKRAVPTATNERPLPEGVPGSNKKRVKHYHVPEGEGVSPPISTSQPSVVTKNLASAEELAFFDRVKKFLGNKATYNEFLKLLNLFSQDILDRKLLVEKVETFLSPNKELMEWFKAFVGWDGKDEIIENVAAPRHKVDLSTCRRYGESYRLLPKNETMLPCTGRDEMCWEVLNDVWASHPNWSVEGEGFMPHKKNVYEEALHKCEEDRYEFDMNIEANLHTIALLEPIAKQIQTMSLDERARFKLPEGLGGASKTIYQRIIKKVYDKERGQEVIDALHNNPAISVPVVLKRLKQKDEEWKKSQRDWNKVWREIDSKNFYKALDHQGLTFKAADKKMVATKALVTEIEALRREQIDSRLVPSVRPRYQFQFHFKDPSIIRDTNNIILSYLDKQNTFASSDREKMESFIKEFVPQFFCLDNQFMNEEDVVMEGDDDLVPGAYQSEKGRQNGSAKQGDAQVKLEPKDDSLPTTGPRVPVAADRDQHRAVSPSNTWIQVGNYDVKPTSLGATHGSADAKRIALNFFGNTTYYCFFRLYQVVYSRLETIKLTAVELSKSASDRKITNPAAADLGLQDNRADVEAELKNGTGNYYAKLLGLLGKLFEGEIDQSMFEESSRYIFATKAYIVFTLDKVIQALIKNVHTIVLDSRCNELIGMFVKDRQHEKHSRRQQIIYRMQADAVVGDENLYKIEYVKDEQAMSIQLLSKNDYTLDTAISSEEKWGYYIDSYVLLTPTEGVLPSNFPTFLKRNLPEHIPDEPPQDIITHSGLEVKICINTYKIFFVNSTEDFFKRKGSGQTREKHNEDRSRRSTKMQAWLKATLEEQESDPAELEAPFQKWLLEGPEDVRKGTTTTVRTIAATADSPEKKVYSTVSSEAMEGVEEA</sequence>
<dbReference type="FunFam" id="1.20.1160.11:FF:000002">
    <property type="entry name" value="Paired amphipathic helix protein SIN3"/>
    <property type="match status" value="1"/>
</dbReference>
<keyword evidence="3" id="KW-0677">Repeat</keyword>
<keyword evidence="6 7" id="KW-0539">Nucleus</keyword>
<protein>
    <submittedName>
        <fullName evidence="10">Paired amphipathic helix protein Sin3a</fullName>
    </submittedName>
</protein>
<evidence type="ECO:0000256" key="7">
    <source>
        <dbReference type="PROSITE-ProRule" id="PRU00810"/>
    </source>
</evidence>
<dbReference type="InterPro" id="IPR013194">
    <property type="entry name" value="HDAC_interact_dom"/>
</dbReference>
<dbReference type="GO" id="GO:0003714">
    <property type="term" value="F:transcription corepressor activity"/>
    <property type="evidence" value="ECO:0007669"/>
    <property type="project" value="InterPro"/>
</dbReference>
<dbReference type="PROSITE" id="PS51477">
    <property type="entry name" value="PAH"/>
    <property type="match status" value="3"/>
</dbReference>
<dbReference type="FunFam" id="1.20.1160.11:FF:000003">
    <property type="entry name" value="Paired amphipathic helix SIN3-like protein"/>
    <property type="match status" value="1"/>
</dbReference>
<evidence type="ECO:0000256" key="5">
    <source>
        <dbReference type="ARBA" id="ARBA00023163"/>
    </source>
</evidence>
<dbReference type="PANTHER" id="PTHR12346:SF0">
    <property type="entry name" value="SIN3A, ISOFORM G"/>
    <property type="match status" value="1"/>
</dbReference>
<evidence type="ECO:0000256" key="2">
    <source>
        <dbReference type="ARBA" id="ARBA00022491"/>
    </source>
</evidence>
<dbReference type="Pfam" id="PF02671">
    <property type="entry name" value="PAH"/>
    <property type="match status" value="3"/>
</dbReference>
<dbReference type="InterPro" id="IPR003822">
    <property type="entry name" value="PAH"/>
</dbReference>
<feature type="region of interest" description="Disordered" evidence="8">
    <location>
        <begin position="514"/>
        <end position="544"/>
    </location>
</feature>
<dbReference type="SMART" id="SM00761">
    <property type="entry name" value="HDAC_interact"/>
    <property type="match status" value="1"/>
</dbReference>
<evidence type="ECO:0000313" key="11">
    <source>
        <dbReference type="Proteomes" id="UP000827284"/>
    </source>
</evidence>
<feature type="region of interest" description="Disordered" evidence="8">
    <location>
        <begin position="320"/>
        <end position="343"/>
    </location>
</feature>
<evidence type="ECO:0000313" key="10">
    <source>
        <dbReference type="EMBL" id="GJJ70783.1"/>
    </source>
</evidence>
<feature type="region of interest" description="Disordered" evidence="8">
    <location>
        <begin position="1379"/>
        <end position="1398"/>
    </location>
</feature>
<feature type="region of interest" description="Disordered" evidence="8">
    <location>
        <begin position="1307"/>
        <end position="1326"/>
    </location>
</feature>
<organism evidence="10 11">
    <name type="scientific">Entomortierella parvispora</name>
    <dbReference type="NCBI Taxonomy" id="205924"/>
    <lineage>
        <taxon>Eukaryota</taxon>
        <taxon>Fungi</taxon>
        <taxon>Fungi incertae sedis</taxon>
        <taxon>Mucoromycota</taxon>
        <taxon>Mortierellomycotina</taxon>
        <taxon>Mortierellomycetes</taxon>
        <taxon>Mortierellales</taxon>
        <taxon>Mortierellaceae</taxon>
        <taxon>Entomortierella</taxon>
    </lineage>
</organism>
<keyword evidence="4" id="KW-0805">Transcription regulation</keyword>
<evidence type="ECO:0000259" key="9">
    <source>
        <dbReference type="SMART" id="SM00761"/>
    </source>
</evidence>
<dbReference type="GO" id="GO:0000122">
    <property type="term" value="P:negative regulation of transcription by RNA polymerase II"/>
    <property type="evidence" value="ECO:0007669"/>
    <property type="project" value="TreeGrafter"/>
</dbReference>
<dbReference type="PANTHER" id="PTHR12346">
    <property type="entry name" value="SIN3B-RELATED"/>
    <property type="match status" value="1"/>
</dbReference>
<feature type="region of interest" description="Disordered" evidence="8">
    <location>
        <begin position="1"/>
        <end position="206"/>
    </location>
</feature>
<reference evidence="10" key="2">
    <citation type="journal article" date="2022" name="Microbiol. Resour. Announc.">
        <title>Whole-Genome Sequence of Entomortierella parvispora E1425, a Mucoromycotan Fungus Associated with Burkholderiaceae-Related Endosymbiotic Bacteria.</title>
        <authorList>
            <person name="Herlambang A."/>
            <person name="Guo Y."/>
            <person name="Takashima Y."/>
            <person name="Narisawa K."/>
            <person name="Ohta H."/>
            <person name="Nishizawa T."/>
        </authorList>
    </citation>
    <scope>NUCLEOTIDE SEQUENCE</scope>
    <source>
        <strain evidence="10">E1425</strain>
    </source>
</reference>
<evidence type="ECO:0000256" key="1">
    <source>
        <dbReference type="ARBA" id="ARBA00004123"/>
    </source>
</evidence>
<dbReference type="GO" id="GO:0033698">
    <property type="term" value="C:Rpd3L complex"/>
    <property type="evidence" value="ECO:0007669"/>
    <property type="project" value="UniProtKB-ARBA"/>
</dbReference>
<feature type="compositionally biased region" description="Basic and acidic residues" evidence="8">
    <location>
        <begin position="1313"/>
        <end position="1323"/>
    </location>
</feature>
<dbReference type="InterPro" id="IPR036600">
    <property type="entry name" value="PAH_sf"/>
</dbReference>
<keyword evidence="2" id="KW-0678">Repressor</keyword>
<dbReference type="InterPro" id="IPR039774">
    <property type="entry name" value="Sin3-like"/>
</dbReference>
<evidence type="ECO:0000256" key="4">
    <source>
        <dbReference type="ARBA" id="ARBA00023015"/>
    </source>
</evidence>
<keyword evidence="5" id="KW-0804">Transcription</keyword>
<feature type="domain" description="Histone deacetylase interacting" evidence="9">
    <location>
        <begin position="660"/>
        <end position="761"/>
    </location>
</feature>
<keyword evidence="11" id="KW-1185">Reference proteome</keyword>
<comment type="subcellular location">
    <subcellularLocation>
        <location evidence="1 7">Nucleus</location>
    </subcellularLocation>
</comment>
<gene>
    <name evidence="10" type="ORF">EMPS_03133</name>
</gene>
<dbReference type="Proteomes" id="UP000827284">
    <property type="component" value="Unassembled WGS sequence"/>
</dbReference>
<evidence type="ECO:0000256" key="8">
    <source>
        <dbReference type="SAM" id="MobiDB-lite"/>
    </source>
</evidence>
<dbReference type="Pfam" id="PF16879">
    <property type="entry name" value="Sin3a_C"/>
    <property type="match status" value="1"/>
</dbReference>